<protein>
    <recommendedName>
        <fullName evidence="3">Cytidylate kinase</fullName>
    </recommendedName>
</protein>
<evidence type="ECO:0000313" key="2">
    <source>
        <dbReference type="Proteomes" id="UP000050833"/>
    </source>
</evidence>
<dbReference type="Proteomes" id="UP000050833">
    <property type="component" value="Unassembled WGS sequence"/>
</dbReference>
<accession>A0AAW3JNZ2</accession>
<dbReference type="EMBL" id="LLKB01000005">
    <property type="protein sequence ID" value="KQC84632.1"/>
    <property type="molecule type" value="Genomic_DNA"/>
</dbReference>
<dbReference type="AlphaFoldDB" id="A0AAW3JNZ2"/>
<reference evidence="1 2" key="1">
    <citation type="submission" date="2015-10" db="EMBL/GenBank/DDBJ databases">
        <title>Butyribacter intestini gen. nov., sp. nov., a butyric acid-producing bacterium of the family Lachnospiraceae isolated from the human faeces.</title>
        <authorList>
            <person name="Zou Y."/>
            <person name="Xue W."/>
            <person name="Luo G."/>
            <person name="Lv M."/>
        </authorList>
    </citation>
    <scope>NUCLEOTIDE SEQUENCE [LARGE SCALE GENOMIC DNA]</scope>
    <source>
        <strain evidence="1 2">TF01-11</strain>
    </source>
</reference>
<keyword evidence="2" id="KW-1185">Reference proteome</keyword>
<organism evidence="1 2">
    <name type="scientific">Butyribacter intestini</name>
    <dbReference type="NCBI Taxonomy" id="1703332"/>
    <lineage>
        <taxon>Bacteria</taxon>
        <taxon>Bacillati</taxon>
        <taxon>Bacillota</taxon>
        <taxon>Clostridia</taxon>
        <taxon>Lachnospirales</taxon>
        <taxon>Lachnospiraceae</taxon>
        <taxon>Butyribacter</taxon>
    </lineage>
</organism>
<sequence>MNMEKYDVKELVEKIYELDVKVYEATGSTMGKVFPAGKDLSVKKMLKHLDEDKRHFIRDETILIGNMISTIKNPSVAEECKKELEELNKMLAQYNPTRQLPDSFVSNISEMKDRFKDGNHRILCIGRQYGSGGHEVGMRLSTRLNMSYYDNQIIKMACEHIGRDFSSVDASQADSKKGWLNKTPFSLRKFAGNDELFFAQSQMIEEMAKKGDCIFLGRCADVVLEHADIPHISVFIGAPFEERVKHDMACTGASYDDTVEKVRNMDRARKAYYNYYTGRHWGHSENYDMCLNTACYGIEGTVEVIEKMFNMFN</sequence>
<evidence type="ECO:0008006" key="3">
    <source>
        <dbReference type="Google" id="ProtNLM"/>
    </source>
</evidence>
<dbReference type="InterPro" id="IPR027417">
    <property type="entry name" value="P-loop_NTPase"/>
</dbReference>
<dbReference type="Gene3D" id="3.40.50.300">
    <property type="entry name" value="P-loop containing nucleotide triphosphate hydrolases"/>
    <property type="match status" value="1"/>
</dbReference>
<gene>
    <name evidence="1" type="ORF">APZ18_07795</name>
</gene>
<comment type="caution">
    <text evidence="1">The sequence shown here is derived from an EMBL/GenBank/DDBJ whole genome shotgun (WGS) entry which is preliminary data.</text>
</comment>
<dbReference type="Pfam" id="PF13189">
    <property type="entry name" value="Cytidylate_kin2"/>
    <property type="match status" value="1"/>
</dbReference>
<name>A0AAW3JNZ2_9FIRM</name>
<proteinExistence type="predicted"/>
<evidence type="ECO:0000313" key="1">
    <source>
        <dbReference type="EMBL" id="KQC84632.1"/>
    </source>
</evidence>